<dbReference type="GO" id="GO:0005762">
    <property type="term" value="C:mitochondrial large ribosomal subunit"/>
    <property type="evidence" value="ECO:0007669"/>
    <property type="project" value="TreeGrafter"/>
</dbReference>
<evidence type="ECO:0000256" key="3">
    <source>
        <dbReference type="ARBA" id="ARBA00022603"/>
    </source>
</evidence>
<keyword evidence="4 11" id="KW-0808">Transferase</keyword>
<feature type="binding site" evidence="11">
    <location>
        <position position="237"/>
    </location>
    <ligand>
        <name>S-adenosyl-L-methionine</name>
        <dbReference type="ChEBI" id="CHEBI:59789"/>
    </ligand>
</feature>
<dbReference type="InterPro" id="IPR023267">
    <property type="entry name" value="RCMT"/>
</dbReference>
<dbReference type="PANTHER" id="PTHR22808">
    <property type="entry name" value="NCL1 YEAST -RELATED NOL1/NOP2/FMU SUN DOMAIN-CONTAINING"/>
    <property type="match status" value="1"/>
</dbReference>
<comment type="catalytic activity">
    <reaction evidence="10">
        <text>a cytidine in rRNA + S-adenosyl-L-methionine = a 5-methylcytidine in rRNA + S-adenosyl-L-homocysteine + H(+)</text>
        <dbReference type="Rhea" id="RHEA:61484"/>
        <dbReference type="Rhea" id="RHEA-COMP:15836"/>
        <dbReference type="Rhea" id="RHEA-COMP:15837"/>
        <dbReference type="ChEBI" id="CHEBI:15378"/>
        <dbReference type="ChEBI" id="CHEBI:57856"/>
        <dbReference type="ChEBI" id="CHEBI:59789"/>
        <dbReference type="ChEBI" id="CHEBI:74483"/>
        <dbReference type="ChEBI" id="CHEBI:82748"/>
    </reaction>
</comment>
<evidence type="ECO:0000256" key="4">
    <source>
        <dbReference type="ARBA" id="ARBA00022679"/>
    </source>
</evidence>
<evidence type="ECO:0000256" key="5">
    <source>
        <dbReference type="ARBA" id="ARBA00022691"/>
    </source>
</evidence>
<dbReference type="InterPro" id="IPR001678">
    <property type="entry name" value="MeTrfase_RsmB-F_NOP2_dom"/>
</dbReference>
<feature type="binding site" evidence="11">
    <location>
        <begin position="167"/>
        <end position="173"/>
    </location>
    <ligand>
        <name>S-adenosyl-L-methionine</name>
        <dbReference type="ChEBI" id="CHEBI:59789"/>
    </ligand>
</feature>
<evidence type="ECO:0000256" key="9">
    <source>
        <dbReference type="ARBA" id="ARBA00042050"/>
    </source>
</evidence>
<evidence type="ECO:0000313" key="15">
    <source>
        <dbReference type="Proteomes" id="UP000310066"/>
    </source>
</evidence>
<gene>
    <name evidence="14" type="ORF">B0A54_01814</name>
</gene>
<name>A0A4U0VEV6_9PEZI</name>
<proteinExistence type="inferred from homology"/>
<comment type="subcellular location">
    <subcellularLocation>
        <location evidence="1">Mitochondrion</location>
    </subcellularLocation>
</comment>
<dbReference type="PROSITE" id="PS51686">
    <property type="entry name" value="SAM_MT_RSMB_NOP"/>
    <property type="match status" value="1"/>
</dbReference>
<evidence type="ECO:0000313" key="14">
    <source>
        <dbReference type="EMBL" id="TKA47443.1"/>
    </source>
</evidence>
<keyword evidence="6 11" id="KW-0694">RNA-binding</keyword>
<evidence type="ECO:0000256" key="6">
    <source>
        <dbReference type="ARBA" id="ARBA00022884"/>
    </source>
</evidence>
<evidence type="ECO:0000259" key="13">
    <source>
        <dbReference type="PROSITE" id="PS51686"/>
    </source>
</evidence>
<evidence type="ECO:0000256" key="12">
    <source>
        <dbReference type="SAM" id="MobiDB-lite"/>
    </source>
</evidence>
<evidence type="ECO:0000256" key="11">
    <source>
        <dbReference type="PROSITE-ProRule" id="PRU01023"/>
    </source>
</evidence>
<keyword evidence="5 11" id="KW-0949">S-adenosyl-L-methionine</keyword>
<dbReference type="OrthoDB" id="427002at2759"/>
<evidence type="ECO:0000256" key="2">
    <source>
        <dbReference type="ARBA" id="ARBA00022552"/>
    </source>
</evidence>
<evidence type="ECO:0000256" key="7">
    <source>
        <dbReference type="ARBA" id="ARBA00022946"/>
    </source>
</evidence>
<dbReference type="AlphaFoldDB" id="A0A4U0VEV6"/>
<feature type="binding site" evidence="11">
    <location>
        <position position="204"/>
    </location>
    <ligand>
        <name>S-adenosyl-L-methionine</name>
        <dbReference type="ChEBI" id="CHEBI:59789"/>
    </ligand>
</feature>
<dbReference type="SUPFAM" id="SSF53335">
    <property type="entry name" value="S-adenosyl-L-methionine-dependent methyltransferases"/>
    <property type="match status" value="1"/>
</dbReference>
<feature type="region of interest" description="Disordered" evidence="12">
    <location>
        <begin position="110"/>
        <end position="129"/>
    </location>
</feature>
<feature type="active site" description="Nucleophile" evidence="11">
    <location>
        <position position="323"/>
    </location>
</feature>
<keyword evidence="7" id="KW-0809">Transit peptide</keyword>
<sequence>MTKTTRNTASAVEESFHKHYATIWGEERWETLYRASAYATRYAALVNRYAPQSDCYAVLRSSHAVNQSENGGLTIAGNEIQQLRYPVSRIAKNISEDGVVCYVRPLRVEDGERPEETTPSVSTDLPQPRPAPSHLAHLMTHWNLDAASALVASVLSVRPGDSVLDLCAAPGGKSIALAQGLWPGLHADSQTPRGEITGRLVCNEADGKRQKRLSENLNSYLPPQLFKQGHVVVTKIDATQFSSAMNGLLTGSGYDRVLVDAPCSSERHVIHASLKAKQSGNVAPEMANWRAGSSKRLAKTQVELLMTALRVAKVGGRIMYATCSMEPTENDGVIEKMLALVEKERKKGVRWTVQLELGTDDLLAGQLEEWAERTKYGWIVLPNHPGGGRWGPLFFAMVSKVDAR</sequence>
<evidence type="ECO:0000256" key="1">
    <source>
        <dbReference type="ARBA" id="ARBA00004173"/>
    </source>
</evidence>
<dbReference type="Pfam" id="PF01189">
    <property type="entry name" value="Methyltr_RsmB-F"/>
    <property type="match status" value="1"/>
</dbReference>
<evidence type="ECO:0000256" key="8">
    <source>
        <dbReference type="ARBA" id="ARBA00023128"/>
    </source>
</evidence>
<protein>
    <recommendedName>
        <fullName evidence="9">NOL1/NOP2/Sun domain family member 4</fullName>
    </recommendedName>
</protein>
<dbReference type="PANTHER" id="PTHR22808:SF3">
    <property type="entry name" value="5-METHYLCYTOSINE RRNA METHYLTRANSFERASE NSUN4"/>
    <property type="match status" value="1"/>
</dbReference>
<organism evidence="14 15">
    <name type="scientific">Friedmanniomyces endolithicus</name>
    <dbReference type="NCBI Taxonomy" id="329885"/>
    <lineage>
        <taxon>Eukaryota</taxon>
        <taxon>Fungi</taxon>
        <taxon>Dikarya</taxon>
        <taxon>Ascomycota</taxon>
        <taxon>Pezizomycotina</taxon>
        <taxon>Dothideomycetes</taxon>
        <taxon>Dothideomycetidae</taxon>
        <taxon>Mycosphaerellales</taxon>
        <taxon>Teratosphaeriaceae</taxon>
        <taxon>Friedmanniomyces</taxon>
    </lineage>
</organism>
<dbReference type="InterPro" id="IPR029063">
    <property type="entry name" value="SAM-dependent_MTases_sf"/>
</dbReference>
<dbReference type="Gene3D" id="3.40.50.150">
    <property type="entry name" value="Vaccinia Virus protein VP39"/>
    <property type="match status" value="1"/>
</dbReference>
<dbReference type="EMBL" id="NAJP01000005">
    <property type="protein sequence ID" value="TKA47443.1"/>
    <property type="molecule type" value="Genomic_DNA"/>
</dbReference>
<comment type="similarity">
    <text evidence="11">Belongs to the class I-like SAM-binding methyltransferase superfamily. RsmB/NOP family.</text>
</comment>
<dbReference type="STRING" id="329885.A0A4U0VEV6"/>
<feature type="domain" description="SAM-dependent MTase RsmB/NOP-type" evidence="13">
    <location>
        <begin position="66"/>
        <end position="401"/>
    </location>
</feature>
<dbReference type="InterPro" id="IPR049560">
    <property type="entry name" value="MeTrfase_RsmB-F_NOP2_cat"/>
</dbReference>
<dbReference type="GO" id="GO:0008173">
    <property type="term" value="F:RNA methyltransferase activity"/>
    <property type="evidence" value="ECO:0007669"/>
    <property type="project" value="InterPro"/>
</dbReference>
<keyword evidence="2" id="KW-0698">rRNA processing</keyword>
<dbReference type="GO" id="GO:0003723">
    <property type="term" value="F:RNA binding"/>
    <property type="evidence" value="ECO:0007669"/>
    <property type="project" value="UniProtKB-UniRule"/>
</dbReference>
<comment type="caution">
    <text evidence="14">The sequence shown here is derived from an EMBL/GenBank/DDBJ whole genome shotgun (WGS) entry which is preliminary data.</text>
</comment>
<evidence type="ECO:0000256" key="10">
    <source>
        <dbReference type="ARBA" id="ARBA00049302"/>
    </source>
</evidence>
<dbReference type="PRINTS" id="PR02008">
    <property type="entry name" value="RCMTFAMILY"/>
</dbReference>
<feature type="binding site" evidence="11">
    <location>
        <position position="260"/>
    </location>
    <ligand>
        <name>S-adenosyl-L-methionine</name>
        <dbReference type="ChEBI" id="CHEBI:59789"/>
    </ligand>
</feature>
<reference evidence="14 15" key="1">
    <citation type="submission" date="2017-03" db="EMBL/GenBank/DDBJ databases">
        <title>Genomes of endolithic fungi from Antarctica.</title>
        <authorList>
            <person name="Coleine C."/>
            <person name="Masonjones S."/>
            <person name="Stajich J.E."/>
        </authorList>
    </citation>
    <scope>NUCLEOTIDE SEQUENCE [LARGE SCALE GENOMIC DNA]</scope>
    <source>
        <strain evidence="14 15">CCFEE 5311</strain>
    </source>
</reference>
<accession>A0A4U0VEV6</accession>
<keyword evidence="3 11" id="KW-0489">Methyltransferase</keyword>
<dbReference type="Proteomes" id="UP000310066">
    <property type="component" value="Unassembled WGS sequence"/>
</dbReference>
<keyword evidence="8" id="KW-0496">Mitochondrion</keyword>
<dbReference type="GO" id="GO:0031167">
    <property type="term" value="P:rRNA methylation"/>
    <property type="evidence" value="ECO:0007669"/>
    <property type="project" value="TreeGrafter"/>
</dbReference>